<dbReference type="EMBL" id="SIHI01000032">
    <property type="protein sequence ID" value="TWT43525.1"/>
    <property type="molecule type" value="Genomic_DNA"/>
</dbReference>
<keyword evidence="1" id="KW-1133">Transmembrane helix</keyword>
<protein>
    <recommendedName>
        <fullName evidence="4">DUF4381 domain-containing protein</fullName>
    </recommendedName>
</protein>
<reference evidence="2 3" key="1">
    <citation type="submission" date="2019-02" db="EMBL/GenBank/DDBJ databases">
        <title>Deep-cultivation of Planctomycetes and their phenomic and genomic characterization uncovers novel biology.</title>
        <authorList>
            <person name="Wiegand S."/>
            <person name="Jogler M."/>
            <person name="Boedeker C."/>
            <person name="Pinto D."/>
            <person name="Vollmers J."/>
            <person name="Rivas-Marin E."/>
            <person name="Kohn T."/>
            <person name="Peeters S.H."/>
            <person name="Heuer A."/>
            <person name="Rast P."/>
            <person name="Oberbeckmann S."/>
            <person name="Bunk B."/>
            <person name="Jeske O."/>
            <person name="Meyerdierks A."/>
            <person name="Storesund J.E."/>
            <person name="Kallscheuer N."/>
            <person name="Luecker S."/>
            <person name="Lage O.M."/>
            <person name="Pohl T."/>
            <person name="Merkel B.J."/>
            <person name="Hornburger P."/>
            <person name="Mueller R.-W."/>
            <person name="Bruemmer F."/>
            <person name="Labrenz M."/>
            <person name="Spormann A.M."/>
            <person name="Op Den Camp H."/>
            <person name="Overmann J."/>
            <person name="Amann R."/>
            <person name="Jetten M.S.M."/>
            <person name="Mascher T."/>
            <person name="Medema M.H."/>
            <person name="Devos D.P."/>
            <person name="Kaster A.-K."/>
            <person name="Ovreas L."/>
            <person name="Rohde M."/>
            <person name="Galperin M.Y."/>
            <person name="Jogler C."/>
        </authorList>
    </citation>
    <scope>NUCLEOTIDE SEQUENCE [LARGE SCALE GENOMIC DNA]</scope>
    <source>
        <strain evidence="2 3">KOR42</strain>
    </source>
</reference>
<evidence type="ECO:0000313" key="2">
    <source>
        <dbReference type="EMBL" id="TWT43525.1"/>
    </source>
</evidence>
<name>A0A5C5W033_9PLAN</name>
<keyword evidence="3" id="KW-1185">Reference proteome</keyword>
<gene>
    <name evidence="2" type="ORF">KOR42_44660</name>
</gene>
<dbReference type="RefSeq" id="WP_146511822.1">
    <property type="nucleotide sequence ID" value="NZ_SIHI01000032.1"/>
</dbReference>
<keyword evidence="1" id="KW-0812">Transmembrane</keyword>
<evidence type="ECO:0000256" key="1">
    <source>
        <dbReference type="SAM" id="Phobius"/>
    </source>
</evidence>
<evidence type="ECO:0008006" key="4">
    <source>
        <dbReference type="Google" id="ProtNLM"/>
    </source>
</evidence>
<dbReference type="Proteomes" id="UP000317243">
    <property type="component" value="Unassembled WGS sequence"/>
</dbReference>
<evidence type="ECO:0000313" key="3">
    <source>
        <dbReference type="Proteomes" id="UP000317243"/>
    </source>
</evidence>
<keyword evidence="1" id="KW-0472">Membrane</keyword>
<feature type="transmembrane region" description="Helical" evidence="1">
    <location>
        <begin position="29"/>
        <end position="49"/>
    </location>
</feature>
<dbReference type="Pfam" id="PF14316">
    <property type="entry name" value="DUF4381"/>
    <property type="match status" value="1"/>
</dbReference>
<dbReference type="InterPro" id="IPR025489">
    <property type="entry name" value="DUF4381"/>
</dbReference>
<dbReference type="AlphaFoldDB" id="A0A5C5W033"/>
<organism evidence="2 3">
    <name type="scientific">Thalassoglobus neptunius</name>
    <dbReference type="NCBI Taxonomy" id="1938619"/>
    <lineage>
        <taxon>Bacteria</taxon>
        <taxon>Pseudomonadati</taxon>
        <taxon>Planctomycetota</taxon>
        <taxon>Planctomycetia</taxon>
        <taxon>Planctomycetales</taxon>
        <taxon>Planctomycetaceae</taxon>
        <taxon>Thalassoglobus</taxon>
    </lineage>
</organism>
<sequence>MMKTDPASLSNLQDIVLQEPVSWWPLAPGWWVVLGICAIGLAVWTFRIVRRWKANAYRREAIALIEDARTVADVANVMKRTSLSAYPRQDVAKLSGTKWCDWLNQTGQLEMKSAVRRTLTEALYSGDATDGLAELKSFATDWTKRHTSNEEDV</sequence>
<proteinExistence type="predicted"/>
<dbReference type="OrthoDB" id="283083at2"/>
<accession>A0A5C5W033</accession>
<comment type="caution">
    <text evidence="2">The sequence shown here is derived from an EMBL/GenBank/DDBJ whole genome shotgun (WGS) entry which is preliminary data.</text>
</comment>